<evidence type="ECO:0000256" key="2">
    <source>
        <dbReference type="ARBA" id="ARBA00022801"/>
    </source>
</evidence>
<sequence>MLQEMCRELWCLDAEAQCITNSIPAAEGTACINDTHHFHGVGDISDIHTAIY</sequence>
<proteinExistence type="predicted"/>
<accession>A0A9D4DDR4</accession>
<evidence type="ECO:0000313" key="7">
    <source>
        <dbReference type="EMBL" id="KAH3741903.1"/>
    </source>
</evidence>
<dbReference type="GO" id="GO:0016787">
    <property type="term" value="F:hydrolase activity"/>
    <property type="evidence" value="ECO:0007669"/>
    <property type="project" value="UniProtKB-KW"/>
</dbReference>
<keyword evidence="1" id="KW-0479">Metal-binding</keyword>
<evidence type="ECO:0000256" key="1">
    <source>
        <dbReference type="ARBA" id="ARBA00022723"/>
    </source>
</evidence>
<name>A0A9D4DDR4_DREPO</name>
<evidence type="ECO:0000259" key="6">
    <source>
        <dbReference type="Pfam" id="PF17771"/>
    </source>
</evidence>
<evidence type="ECO:0000256" key="4">
    <source>
        <dbReference type="ARBA" id="ARBA00023157"/>
    </source>
</evidence>
<gene>
    <name evidence="7" type="ORF">DPMN_048633</name>
</gene>
<protein>
    <recommendedName>
        <fullName evidence="6">ADAMTS cysteine-rich domain-containing protein</fullName>
    </recommendedName>
</protein>
<evidence type="ECO:0000313" key="8">
    <source>
        <dbReference type="Proteomes" id="UP000828390"/>
    </source>
</evidence>
<dbReference type="GO" id="GO:0046872">
    <property type="term" value="F:metal ion binding"/>
    <property type="evidence" value="ECO:0007669"/>
    <property type="project" value="UniProtKB-KW"/>
</dbReference>
<dbReference type="Proteomes" id="UP000828390">
    <property type="component" value="Unassembled WGS sequence"/>
</dbReference>
<dbReference type="AlphaFoldDB" id="A0A9D4DDR4"/>
<feature type="domain" description="ADAMTS cysteine-rich" evidence="6">
    <location>
        <begin position="3"/>
        <end position="36"/>
    </location>
</feature>
<reference evidence="7" key="1">
    <citation type="journal article" date="2019" name="bioRxiv">
        <title>The Genome of the Zebra Mussel, Dreissena polymorpha: A Resource for Invasive Species Research.</title>
        <authorList>
            <person name="McCartney M.A."/>
            <person name="Auch B."/>
            <person name="Kono T."/>
            <person name="Mallez S."/>
            <person name="Zhang Y."/>
            <person name="Obille A."/>
            <person name="Becker A."/>
            <person name="Abrahante J.E."/>
            <person name="Garbe J."/>
            <person name="Badalamenti J.P."/>
            <person name="Herman A."/>
            <person name="Mangelson H."/>
            <person name="Liachko I."/>
            <person name="Sullivan S."/>
            <person name="Sone E.D."/>
            <person name="Koren S."/>
            <person name="Silverstein K.A.T."/>
            <person name="Beckman K.B."/>
            <person name="Gohl D.M."/>
        </authorList>
    </citation>
    <scope>NUCLEOTIDE SEQUENCE</scope>
    <source>
        <strain evidence="7">Duluth1</strain>
        <tissue evidence="7">Whole animal</tissue>
    </source>
</reference>
<reference evidence="7" key="2">
    <citation type="submission" date="2020-11" db="EMBL/GenBank/DDBJ databases">
        <authorList>
            <person name="McCartney M.A."/>
            <person name="Auch B."/>
            <person name="Kono T."/>
            <person name="Mallez S."/>
            <person name="Becker A."/>
            <person name="Gohl D.M."/>
            <person name="Silverstein K.A.T."/>
            <person name="Koren S."/>
            <person name="Bechman K.B."/>
            <person name="Herman A."/>
            <person name="Abrahante J.E."/>
            <person name="Garbe J."/>
        </authorList>
    </citation>
    <scope>NUCLEOTIDE SEQUENCE</scope>
    <source>
        <strain evidence="7">Duluth1</strain>
        <tissue evidence="7">Whole animal</tissue>
    </source>
</reference>
<comment type="caution">
    <text evidence="7">The sequence shown here is derived from an EMBL/GenBank/DDBJ whole genome shotgun (WGS) entry which is preliminary data.</text>
</comment>
<dbReference type="InterPro" id="IPR041645">
    <property type="entry name" value="ADAMTS_CR_2"/>
</dbReference>
<dbReference type="Gene3D" id="3.40.1620.60">
    <property type="match status" value="1"/>
</dbReference>
<evidence type="ECO:0000256" key="3">
    <source>
        <dbReference type="ARBA" id="ARBA00022833"/>
    </source>
</evidence>
<evidence type="ECO:0000256" key="5">
    <source>
        <dbReference type="ARBA" id="ARBA00023180"/>
    </source>
</evidence>
<organism evidence="7 8">
    <name type="scientific">Dreissena polymorpha</name>
    <name type="common">Zebra mussel</name>
    <name type="synonym">Mytilus polymorpha</name>
    <dbReference type="NCBI Taxonomy" id="45954"/>
    <lineage>
        <taxon>Eukaryota</taxon>
        <taxon>Metazoa</taxon>
        <taxon>Spiralia</taxon>
        <taxon>Lophotrochozoa</taxon>
        <taxon>Mollusca</taxon>
        <taxon>Bivalvia</taxon>
        <taxon>Autobranchia</taxon>
        <taxon>Heteroconchia</taxon>
        <taxon>Euheterodonta</taxon>
        <taxon>Imparidentia</taxon>
        <taxon>Neoheterodontei</taxon>
        <taxon>Myida</taxon>
        <taxon>Dreissenoidea</taxon>
        <taxon>Dreissenidae</taxon>
        <taxon>Dreissena</taxon>
    </lineage>
</organism>
<keyword evidence="4" id="KW-1015">Disulfide bond</keyword>
<dbReference type="Pfam" id="PF17771">
    <property type="entry name" value="ADAMTS_CR_2"/>
    <property type="match status" value="1"/>
</dbReference>
<keyword evidence="8" id="KW-1185">Reference proteome</keyword>
<dbReference type="EMBL" id="JAIWYP010000011">
    <property type="protein sequence ID" value="KAH3741903.1"/>
    <property type="molecule type" value="Genomic_DNA"/>
</dbReference>
<keyword evidence="3" id="KW-0862">Zinc</keyword>
<keyword evidence="2" id="KW-0378">Hydrolase</keyword>
<keyword evidence="5" id="KW-0325">Glycoprotein</keyword>